<name>A0AAD7MTK0_9AGAR</name>
<feature type="non-terminal residue" evidence="2">
    <location>
        <position position="76"/>
    </location>
</feature>
<comment type="caution">
    <text evidence="2">The sequence shown here is derived from an EMBL/GenBank/DDBJ whole genome shotgun (WGS) entry which is preliminary data.</text>
</comment>
<organism evidence="2 3">
    <name type="scientific">Mycena maculata</name>
    <dbReference type="NCBI Taxonomy" id="230809"/>
    <lineage>
        <taxon>Eukaryota</taxon>
        <taxon>Fungi</taxon>
        <taxon>Dikarya</taxon>
        <taxon>Basidiomycota</taxon>
        <taxon>Agaricomycotina</taxon>
        <taxon>Agaricomycetes</taxon>
        <taxon>Agaricomycetidae</taxon>
        <taxon>Agaricales</taxon>
        <taxon>Marasmiineae</taxon>
        <taxon>Mycenaceae</taxon>
        <taxon>Mycena</taxon>
    </lineage>
</organism>
<dbReference type="Proteomes" id="UP001215280">
    <property type="component" value="Unassembled WGS sequence"/>
</dbReference>
<evidence type="ECO:0000313" key="2">
    <source>
        <dbReference type="EMBL" id="KAJ7730062.1"/>
    </source>
</evidence>
<evidence type="ECO:0000256" key="1">
    <source>
        <dbReference type="SAM" id="SignalP"/>
    </source>
</evidence>
<dbReference type="InterPro" id="IPR027417">
    <property type="entry name" value="P-loop_NTPase"/>
</dbReference>
<feature type="signal peptide" evidence="1">
    <location>
        <begin position="1"/>
        <end position="26"/>
    </location>
</feature>
<feature type="non-terminal residue" evidence="2">
    <location>
        <position position="1"/>
    </location>
</feature>
<keyword evidence="1" id="KW-0732">Signal</keyword>
<reference evidence="2" key="1">
    <citation type="submission" date="2023-03" db="EMBL/GenBank/DDBJ databases">
        <title>Massive genome expansion in bonnet fungi (Mycena s.s.) driven by repeated elements and novel gene families across ecological guilds.</title>
        <authorList>
            <consortium name="Lawrence Berkeley National Laboratory"/>
            <person name="Harder C.B."/>
            <person name="Miyauchi S."/>
            <person name="Viragh M."/>
            <person name="Kuo A."/>
            <person name="Thoen E."/>
            <person name="Andreopoulos B."/>
            <person name="Lu D."/>
            <person name="Skrede I."/>
            <person name="Drula E."/>
            <person name="Henrissat B."/>
            <person name="Morin E."/>
            <person name="Kohler A."/>
            <person name="Barry K."/>
            <person name="LaButti K."/>
            <person name="Morin E."/>
            <person name="Salamov A."/>
            <person name="Lipzen A."/>
            <person name="Mereny Z."/>
            <person name="Hegedus B."/>
            <person name="Baldrian P."/>
            <person name="Stursova M."/>
            <person name="Weitz H."/>
            <person name="Taylor A."/>
            <person name="Grigoriev I.V."/>
            <person name="Nagy L.G."/>
            <person name="Martin F."/>
            <person name="Kauserud H."/>
        </authorList>
    </citation>
    <scope>NUCLEOTIDE SEQUENCE</scope>
    <source>
        <strain evidence="2">CBHHK188m</strain>
    </source>
</reference>
<evidence type="ECO:0000313" key="3">
    <source>
        <dbReference type="Proteomes" id="UP001215280"/>
    </source>
</evidence>
<gene>
    <name evidence="2" type="ORF">DFH07DRAFT_695673</name>
</gene>
<dbReference type="EMBL" id="JARJLG010000193">
    <property type="protein sequence ID" value="KAJ7730062.1"/>
    <property type="molecule type" value="Genomic_DNA"/>
</dbReference>
<keyword evidence="3" id="KW-1185">Reference proteome</keyword>
<dbReference type="Gene3D" id="3.40.50.300">
    <property type="entry name" value="P-loop containing nucleotide triphosphate hydrolases"/>
    <property type="match status" value="1"/>
</dbReference>
<protein>
    <submittedName>
        <fullName evidence="2">Uncharacterized protein</fullName>
    </submittedName>
</protein>
<feature type="chain" id="PRO_5042041102" evidence="1">
    <location>
        <begin position="27"/>
        <end position="76"/>
    </location>
</feature>
<accession>A0AAD7MTK0</accession>
<dbReference type="AlphaFoldDB" id="A0AAD7MTK0"/>
<sequence>EEHAALRVQWVRFVFLLHLQWNHCTQRKPGIHARDFVQPVEGRNPIVPLVGNKCDRASKRVVSTEEGAVLEKEFGC</sequence>
<proteinExistence type="predicted"/>